<dbReference type="InterPro" id="IPR002918">
    <property type="entry name" value="Lipase_EstA/Esterase_EstB"/>
</dbReference>
<dbReference type="SUPFAM" id="SSF53474">
    <property type="entry name" value="alpha/beta-Hydrolases"/>
    <property type="match status" value="1"/>
</dbReference>
<dbReference type="PANTHER" id="PTHR32015">
    <property type="entry name" value="FASTING INDUCED LIPASE"/>
    <property type="match status" value="1"/>
</dbReference>
<accession>A0A8J8NT08</accession>
<sequence>MITSFLSNQSTQSSLNYQLQIMFPSERISQSTQCSPSISGRIAFAWLKLQKFQVDTHASNSVFLCRTILYNQQQATLSDLAYYIKWIRAIILQYQINIKYQIIYMRTALALSTLAVLASVATADIERGLTSHFSNWLKNNNYGQYKFERTDLVGGAYGGKSSDSDTVDNIPIVFFHGNSDIAVGTQGLFTGMTKPITYFLSQGYKKSEMYITTWGPGSQWQAQNQIHGKEYLTYLRQFTEAVLAYTGAPKIHVISHSMGVTLARRVIKGGQVNADATPYNLGPSLASKVDTFIGIAGANYGLVNCYLIPLSFPTCNQLNGFYPGDMYGVQGLSQYLRDLNNDQIKEGDNVFAIFSTSDDLISYGDVVYGQYTSVWPTVQAYKTFTFQISCHMKLRDETAADQYNLITKHAFKTVNPFLEESAVEGPIVELNQSKAFLE</sequence>
<evidence type="ECO:0000313" key="1">
    <source>
        <dbReference type="EMBL" id="TNV81412.1"/>
    </source>
</evidence>
<dbReference type="Gene3D" id="3.40.50.1820">
    <property type="entry name" value="alpha/beta hydrolase"/>
    <property type="match status" value="1"/>
</dbReference>
<dbReference type="GO" id="GO:0016298">
    <property type="term" value="F:lipase activity"/>
    <property type="evidence" value="ECO:0007669"/>
    <property type="project" value="TreeGrafter"/>
</dbReference>
<dbReference type="Proteomes" id="UP000785679">
    <property type="component" value="Unassembled WGS sequence"/>
</dbReference>
<dbReference type="Pfam" id="PF01674">
    <property type="entry name" value="Lipase_2"/>
    <property type="match status" value="1"/>
</dbReference>
<dbReference type="AlphaFoldDB" id="A0A8J8NT08"/>
<evidence type="ECO:0000313" key="2">
    <source>
        <dbReference type="Proteomes" id="UP000785679"/>
    </source>
</evidence>
<dbReference type="InterPro" id="IPR029058">
    <property type="entry name" value="AB_hydrolase_fold"/>
</dbReference>
<organism evidence="1 2">
    <name type="scientific">Halteria grandinella</name>
    <dbReference type="NCBI Taxonomy" id="5974"/>
    <lineage>
        <taxon>Eukaryota</taxon>
        <taxon>Sar</taxon>
        <taxon>Alveolata</taxon>
        <taxon>Ciliophora</taxon>
        <taxon>Intramacronucleata</taxon>
        <taxon>Spirotrichea</taxon>
        <taxon>Stichotrichia</taxon>
        <taxon>Sporadotrichida</taxon>
        <taxon>Halteriidae</taxon>
        <taxon>Halteria</taxon>
    </lineage>
</organism>
<evidence type="ECO:0008006" key="3">
    <source>
        <dbReference type="Google" id="ProtNLM"/>
    </source>
</evidence>
<dbReference type="OrthoDB" id="5859056at2759"/>
<keyword evidence="2" id="KW-1185">Reference proteome</keyword>
<gene>
    <name evidence="1" type="ORF">FGO68_gene5439</name>
</gene>
<comment type="caution">
    <text evidence="1">The sequence shown here is derived from an EMBL/GenBank/DDBJ whole genome shotgun (WGS) entry which is preliminary data.</text>
</comment>
<dbReference type="PANTHER" id="PTHR32015:SF1">
    <property type="entry name" value="LIPASE"/>
    <property type="match status" value="1"/>
</dbReference>
<proteinExistence type="predicted"/>
<protein>
    <recommendedName>
        <fullName evidence="3">Lipase</fullName>
    </recommendedName>
</protein>
<name>A0A8J8NT08_HALGN</name>
<dbReference type="EMBL" id="RRYP01006179">
    <property type="protein sequence ID" value="TNV81412.1"/>
    <property type="molecule type" value="Genomic_DNA"/>
</dbReference>
<dbReference type="GO" id="GO:0016042">
    <property type="term" value="P:lipid catabolic process"/>
    <property type="evidence" value="ECO:0007669"/>
    <property type="project" value="InterPro"/>
</dbReference>
<reference evidence="1" key="1">
    <citation type="submission" date="2019-06" db="EMBL/GenBank/DDBJ databases">
        <authorList>
            <person name="Zheng W."/>
        </authorList>
    </citation>
    <scope>NUCLEOTIDE SEQUENCE</scope>
    <source>
        <strain evidence="1">QDHG01</strain>
    </source>
</reference>